<comment type="caution">
    <text evidence="3">The sequence shown here is derived from an EMBL/GenBank/DDBJ whole genome shotgun (WGS) entry which is preliminary data.</text>
</comment>
<evidence type="ECO:0000313" key="4">
    <source>
        <dbReference type="EMBL" id="PLK20208.1"/>
    </source>
</evidence>
<sequence>MFELLTQRTCGNADERGVSPVIGVILMVAITVILAAVIATFVLGIGDDIQQDPQAGVSIDDGDPAAVDVSLTSMGNADGVAIVDTDDGQVLNESEDVDNAVLGSTGMTATVGEPGSYSVVAYMGDGSDLDETSVPDDELRATAVISNFDVEDPA</sequence>
<proteinExistence type="predicted"/>
<keyword evidence="1" id="KW-0472">Membrane</keyword>
<dbReference type="EMBL" id="AOIC01000128">
    <property type="protein sequence ID" value="ELY62340.1"/>
    <property type="molecule type" value="Genomic_DNA"/>
</dbReference>
<dbReference type="GeneID" id="14206899"/>
<dbReference type="Proteomes" id="UP000011613">
    <property type="component" value="Unassembled WGS sequence"/>
</dbReference>
<accession>L9XKR8</accession>
<evidence type="ECO:0000313" key="3">
    <source>
        <dbReference type="EMBL" id="ELY62340.1"/>
    </source>
</evidence>
<feature type="transmembrane region" description="Helical" evidence="1">
    <location>
        <begin position="21"/>
        <end position="45"/>
    </location>
</feature>
<dbReference type="InterPro" id="IPR013373">
    <property type="entry name" value="Flagellin/pilin_N_arc"/>
</dbReference>
<dbReference type="Pfam" id="PF07790">
    <property type="entry name" value="Pilin_N"/>
    <property type="match status" value="1"/>
</dbReference>
<dbReference type="AlphaFoldDB" id="L9XKR8"/>
<reference evidence="3 5" key="1">
    <citation type="journal article" date="2014" name="PLoS Genet.">
        <title>Phylogenetically driven sequencing of extremely halophilic archaea reveals strategies for static and dynamic osmo-response.</title>
        <authorList>
            <person name="Becker E.A."/>
            <person name="Seitzer P.M."/>
            <person name="Tritt A."/>
            <person name="Larsen D."/>
            <person name="Krusor M."/>
            <person name="Yao A.I."/>
            <person name="Wu D."/>
            <person name="Madern D."/>
            <person name="Eisen J.A."/>
            <person name="Darling A.E."/>
            <person name="Facciotti M.T."/>
        </authorList>
    </citation>
    <scope>NUCLEOTIDE SEQUENCE [LARGE SCALE GENOMIC DNA]</scope>
    <source>
        <strain evidence="3 5">SP2</strain>
    </source>
</reference>
<evidence type="ECO:0000259" key="2">
    <source>
        <dbReference type="Pfam" id="PF07790"/>
    </source>
</evidence>
<dbReference type="InterPro" id="IPR012859">
    <property type="entry name" value="Pilin_N_archaeal"/>
</dbReference>
<reference evidence="4 6" key="2">
    <citation type="submission" date="2017-12" db="EMBL/GenBank/DDBJ databases">
        <title>The characterization of oligonucleotides binding to NgAgo.</title>
        <authorList>
            <person name="Jiang L."/>
            <person name="He B."/>
            <person name="Kang J."/>
            <person name="Yu M."/>
            <person name="Li N."/>
            <person name="Fang Y."/>
            <person name="Tang Z."/>
            <person name="Wu P."/>
            <person name="Yao P."/>
            <person name="Huang J."/>
        </authorList>
    </citation>
    <scope>NUCLEOTIDE SEQUENCE [LARGE SCALE GENOMIC DNA]</scope>
    <source>
        <strain evidence="4 6">SP2</strain>
        <tissue evidence="4">Freeze-dried powder thallus</tissue>
    </source>
</reference>
<evidence type="ECO:0000313" key="5">
    <source>
        <dbReference type="Proteomes" id="UP000011613"/>
    </source>
</evidence>
<dbReference type="Proteomes" id="UP000234484">
    <property type="component" value="Unassembled WGS sequence"/>
</dbReference>
<gene>
    <name evidence="3" type="ORF">C490_18323</name>
    <name evidence="4" type="ORF">CYV19_10980</name>
</gene>
<dbReference type="RefSeq" id="WP_005581649.1">
    <property type="nucleotide sequence ID" value="NC_019792.1"/>
</dbReference>
<dbReference type="EMBL" id="PKKI01000030">
    <property type="protein sequence ID" value="PLK20208.1"/>
    <property type="molecule type" value="Genomic_DNA"/>
</dbReference>
<dbReference type="NCBIfam" id="TIGR02537">
    <property type="entry name" value="arch_flag_Nterm"/>
    <property type="match status" value="1"/>
</dbReference>
<keyword evidence="1" id="KW-0812">Transmembrane</keyword>
<feature type="domain" description="Archaeal Type IV pilin N-terminal" evidence="2">
    <location>
        <begin position="16"/>
        <end position="72"/>
    </location>
</feature>
<evidence type="ECO:0000313" key="6">
    <source>
        <dbReference type="Proteomes" id="UP000234484"/>
    </source>
</evidence>
<dbReference type="PATRIC" id="fig|797304.7.peg.3713"/>
<evidence type="ECO:0000256" key="1">
    <source>
        <dbReference type="SAM" id="Phobius"/>
    </source>
</evidence>
<protein>
    <submittedName>
        <fullName evidence="4">Type IV pilin</fullName>
    </submittedName>
</protein>
<name>L9XKR8_NATGS</name>
<keyword evidence="1" id="KW-1133">Transmembrane helix</keyword>
<organism evidence="3 5">
    <name type="scientific">Natronobacterium gregoryi (strain ATCC 43098 / DSM 3393 / CCM 3738 / CIP 104747 / IAM 13177 / JCM 8860 / NBRC 102187 / NCIMB 2189 / SP2)</name>
    <dbReference type="NCBI Taxonomy" id="797304"/>
    <lineage>
        <taxon>Archaea</taxon>
        <taxon>Methanobacteriati</taxon>
        <taxon>Methanobacteriota</taxon>
        <taxon>Stenosarchaea group</taxon>
        <taxon>Halobacteria</taxon>
        <taxon>Halobacteriales</taxon>
        <taxon>Natrialbaceae</taxon>
        <taxon>Natronobacterium</taxon>
    </lineage>
</organism>